<name>A0A327KKW2_9BRAD</name>
<protein>
    <submittedName>
        <fullName evidence="2">Cupin</fullName>
    </submittedName>
</protein>
<sequence length="131" mass="14601">MPADAMAAFKEILIQTADMEWTAKSLAGLTQKMLWRNEETGASIGLVRFEKGSGVPEAHAHASNQFMFCLEGKYRYIPTGTTLTPGCFYWNPKGSVHGPTIAEETSVLLEIYDGPHYPVRPSWYTNDDDAR</sequence>
<dbReference type="OrthoDB" id="7861119at2"/>
<dbReference type="Gene3D" id="2.60.120.10">
    <property type="entry name" value="Jelly Rolls"/>
    <property type="match status" value="1"/>
</dbReference>
<feature type="domain" description="ChrR-like cupin" evidence="1">
    <location>
        <begin position="10"/>
        <end position="113"/>
    </location>
</feature>
<dbReference type="InterPro" id="IPR011051">
    <property type="entry name" value="RmlC_Cupin_sf"/>
</dbReference>
<evidence type="ECO:0000313" key="3">
    <source>
        <dbReference type="Proteomes" id="UP000248863"/>
    </source>
</evidence>
<dbReference type="AlphaFoldDB" id="A0A327KKW2"/>
<evidence type="ECO:0000259" key="1">
    <source>
        <dbReference type="Pfam" id="PF12973"/>
    </source>
</evidence>
<dbReference type="SUPFAM" id="SSF51182">
    <property type="entry name" value="RmlC-like cupins"/>
    <property type="match status" value="1"/>
</dbReference>
<dbReference type="Proteomes" id="UP000248863">
    <property type="component" value="Unassembled WGS sequence"/>
</dbReference>
<accession>A0A327KKW2</accession>
<dbReference type="EMBL" id="NPEU01000078">
    <property type="protein sequence ID" value="RAI39399.1"/>
    <property type="molecule type" value="Genomic_DNA"/>
</dbReference>
<evidence type="ECO:0000313" key="2">
    <source>
        <dbReference type="EMBL" id="RAI39399.1"/>
    </source>
</evidence>
<proteinExistence type="predicted"/>
<dbReference type="InterPro" id="IPR025979">
    <property type="entry name" value="ChrR-like_cupin_dom"/>
</dbReference>
<dbReference type="InterPro" id="IPR014710">
    <property type="entry name" value="RmlC-like_jellyroll"/>
</dbReference>
<dbReference type="Pfam" id="PF12973">
    <property type="entry name" value="Cupin_7"/>
    <property type="match status" value="1"/>
</dbReference>
<organism evidence="2 3">
    <name type="scientific">Rhodoplanes elegans</name>
    <dbReference type="NCBI Taxonomy" id="29408"/>
    <lineage>
        <taxon>Bacteria</taxon>
        <taxon>Pseudomonadati</taxon>
        <taxon>Pseudomonadota</taxon>
        <taxon>Alphaproteobacteria</taxon>
        <taxon>Hyphomicrobiales</taxon>
        <taxon>Nitrobacteraceae</taxon>
        <taxon>Rhodoplanes</taxon>
    </lineage>
</organism>
<keyword evidence="3" id="KW-1185">Reference proteome</keyword>
<comment type="caution">
    <text evidence="2">The sequence shown here is derived from an EMBL/GenBank/DDBJ whole genome shotgun (WGS) entry which is preliminary data.</text>
</comment>
<reference evidence="2 3" key="1">
    <citation type="submission" date="2017-07" db="EMBL/GenBank/DDBJ databases">
        <title>Draft Genome Sequences of Select Purple Nonsulfur Bacteria.</title>
        <authorList>
            <person name="Lasarre B."/>
            <person name="Mckinlay J.B."/>
        </authorList>
    </citation>
    <scope>NUCLEOTIDE SEQUENCE [LARGE SCALE GENOMIC DNA]</scope>
    <source>
        <strain evidence="2 3">DSM 11907</strain>
    </source>
</reference>
<gene>
    <name evidence="2" type="ORF">CH338_09575</name>
</gene>